<evidence type="ECO:0000313" key="1">
    <source>
        <dbReference type="EMBL" id="KAJ9666799.1"/>
    </source>
</evidence>
<accession>A0ABQ9NZV0</accession>
<comment type="caution">
    <text evidence="1">The sequence shown here is derived from an EMBL/GenBank/DDBJ whole genome shotgun (WGS) entry which is preliminary data.</text>
</comment>
<proteinExistence type="predicted"/>
<evidence type="ECO:0000313" key="2">
    <source>
        <dbReference type="Proteomes" id="UP001172684"/>
    </source>
</evidence>
<protein>
    <submittedName>
        <fullName evidence="1">Uncharacterized protein</fullName>
    </submittedName>
</protein>
<dbReference type="Proteomes" id="UP001172684">
    <property type="component" value="Unassembled WGS sequence"/>
</dbReference>
<sequence>MVPCLQSLELKRNSLTTFEHLGSGQNAIALCDTCHANFDNPSQPGFVFLLNLRYFIEFEKRDFSYREERARRCDGIIDKRAVPTAVAYRQHQVDDGTVGEDVIGGLYQSYTLRNYFPSFVPQENYTFIPGLGPFTPGDWHGDPMAAIWRGFRILGDPLNKIPEEEETLL</sequence>
<reference evidence="1" key="1">
    <citation type="submission" date="2022-10" db="EMBL/GenBank/DDBJ databases">
        <title>Culturing micro-colonial fungi from biological soil crusts in the Mojave desert and describing Neophaeococcomyces mojavensis, and introducing the new genera and species Taxawa tesnikishii.</title>
        <authorList>
            <person name="Kurbessoian T."/>
            <person name="Stajich J.E."/>
        </authorList>
    </citation>
    <scope>NUCLEOTIDE SEQUENCE</scope>
    <source>
        <strain evidence="1">TK_1</strain>
    </source>
</reference>
<organism evidence="1 2">
    <name type="scientific">Coniosporium apollinis</name>
    <dbReference type="NCBI Taxonomy" id="61459"/>
    <lineage>
        <taxon>Eukaryota</taxon>
        <taxon>Fungi</taxon>
        <taxon>Dikarya</taxon>
        <taxon>Ascomycota</taxon>
        <taxon>Pezizomycotina</taxon>
        <taxon>Dothideomycetes</taxon>
        <taxon>Dothideomycetes incertae sedis</taxon>
        <taxon>Coniosporium</taxon>
    </lineage>
</organism>
<dbReference type="EMBL" id="JAPDRL010000017">
    <property type="protein sequence ID" value="KAJ9666799.1"/>
    <property type="molecule type" value="Genomic_DNA"/>
</dbReference>
<name>A0ABQ9NZV0_9PEZI</name>
<gene>
    <name evidence="1" type="ORF">H2201_003203</name>
</gene>
<keyword evidence="2" id="KW-1185">Reference proteome</keyword>